<reference evidence="6" key="2">
    <citation type="submission" date="2021-08" db="EMBL/GenBank/DDBJ databases">
        <authorList>
            <person name="Eriksson T."/>
        </authorList>
    </citation>
    <scope>NUCLEOTIDE SEQUENCE</scope>
    <source>
        <strain evidence="6">Stoneville</strain>
        <tissue evidence="6">Whole head</tissue>
    </source>
</reference>
<feature type="region of interest" description="Disordered" evidence="2">
    <location>
        <begin position="1052"/>
        <end position="1136"/>
    </location>
</feature>
<dbReference type="Pfam" id="PF03351">
    <property type="entry name" value="DOMON"/>
    <property type="match status" value="1"/>
</dbReference>
<evidence type="ECO:0000259" key="4">
    <source>
        <dbReference type="PROSITE" id="PS50836"/>
    </source>
</evidence>
<feature type="region of interest" description="Disordered" evidence="2">
    <location>
        <begin position="1"/>
        <end position="21"/>
    </location>
</feature>
<organism evidence="6 7">
    <name type="scientific">Tenebrio molitor</name>
    <name type="common">Yellow mealworm beetle</name>
    <dbReference type="NCBI Taxonomy" id="7067"/>
    <lineage>
        <taxon>Eukaryota</taxon>
        <taxon>Metazoa</taxon>
        <taxon>Ecdysozoa</taxon>
        <taxon>Arthropoda</taxon>
        <taxon>Hexapoda</taxon>
        <taxon>Insecta</taxon>
        <taxon>Pterygota</taxon>
        <taxon>Neoptera</taxon>
        <taxon>Endopterygota</taxon>
        <taxon>Coleoptera</taxon>
        <taxon>Polyphaga</taxon>
        <taxon>Cucujiformia</taxon>
        <taxon>Tenebrionidae</taxon>
        <taxon>Tenebrio</taxon>
    </lineage>
</organism>
<sequence length="2841" mass="317932">MTIDDFFHNDRNKSDRSPTTTRCAADMTTATMGPIVAFVIIASISALATLTPCIMFLGRLPFLAEAIFFLAGLGTPSPPLHRPNGPVPPRLDPLPLFLHLQPLFRLPEKTTDRPSTGERVSYLIRNGSSTPSAPQIARELLHRGAVGAPYLGKFIGKLSELHHGVSGEVYAVDGRTLYLKDFTYDGQGPAAYFYASTSRNANSAGFRLRDENGSGEVIKRYRKEGVTLTLPEGKTLNNIKIFYVWCEEFEVNFGDVKIPRSLDYPRPQKIEPLKGVHAISSDNIVIVDAQTLLIPNLSYDGEAPDRVHSGVYNLCNPNKAITCLFSVRQHLRESLSGPSRASFNRAIVATTLSKLAIRPHSKSAARAGVKDHCVENRMETCRKKNSAANITRLTDSCFRKKRDLVDIEKNCLAFPRAPVLMCRRVADAKFWVGRGPKPSPQGIRVPDENGKEVPLRRYDRKTVVLTLPGDLTVFDIGHFGIWCEAFTVDFGHVQIPPNLNVPPSLKMLGVSPQKRPRNFDISREVSRPRVPLVGGQLEATTFRPNRQFHNIFQQPNQNFLIQQQQLLTPQQIFAQQHQAQQRIDQSVYHQQRQPVPYTPLNLQQRQYQEQLAYNQFLQNRRLLEEQQIKAQLNRQHNRFDLPAGGQNALIEETELEAIAINTRTVSPECTLTFHLENRLRLGKIVSTQKKFNNHNNMQMRKLAEVAAFRKDRIFASGVGAPLPRSRAVASFKLLIPRGRRTRCRRRRITHHYNNNINLFQSKLNCEVLYDDLAFEARWAVAGDSIVLQLVAKLERQQRGTERAHSIMKILLLHANILEAATLTGSSRFLQQKHVLEGVVEMGDGTAPKIVGRRFGARRFVALIDWRARDRDCANYDRQIMFNDRSAERKSISLLHDLTDLESNLLRHHCKNKNFPDDGEYMSFGISGDDSRSEMIGGDVVVAWVDRPSLKGFAEDYYLGAKSQCSGPTGSCPDGSLKEDGDNVRLLNAAMVNGYSIVTYQRPLKPSDEYDRQIHTNRSQAIIWAIGPLNQKDEVSFHSHYTKGDQFLDFGRPAKWNCPMPESEQPSMKTASQPRQTTTTAAPSRSRNSERRRGNTRKDAADNDRSASRPRQTERRGNTRRGTNSVRAVPTPAPVAKRDAWDIPPIKCYEPEDGVFYAQMGPTGGKMGYPAITGHVGWGISWYINGLLIPEINVVRGKAYTFVVEGGFDPEVPAKYHPFYITDDPVGGYEYKTPDERKKVRIFAGAVFGKDGTAKPTGTGRLCHWTQQGDKEADDFESFGAYQRTLELKCDQGEPGVIQWTPDEDTPDTVYYQCFTHRYLGWKINVHDSCDEQKAASEPEVSVVPAPDLEESPSIRIETRVKPNALIVEDKEDKNNTTVSEKSAVLPSVTIEPILIHPTSFYQTPIYMAHTPILTTYNPFLFDNPFYYNPYPQTFKPSPLLESVREDFKPPDISSEAPKDTTLPPSATTTSTTAISEKLHTTTSATPATGEKIIVTDVKPSNQSLFVPHAKFAYQKNSFVVRRPSGPLRRPYPSVMIRPPPLHKKPVYRPRVKVALQRPPPLEPLYLSESQAKIRRAPGFIVVPRPVKIATAPVTVRNVEISPLRASTEKEPEVQTVSSSPLDAVKPAKEPVQLLPPALNTGFHPESLVIEGGFKPIVSRDFQRRVSEEPELEYESEIGVIDRERPPRPFEPVFVPSPADGLKRKRPYVKKVIVKHSRSLDDDEPVAAAAERVESYYLPPLGKPPQIGENRQPSNIDLEGPSKIDLASPPDVVVTYDGKRVSGASLTARIADRSSILDMRASKAAELIKARPQFAPFKGELPPLNTDIINKNAPQLQARGVLSRDPDRPPRSGSTKLSLIQIGIWSGYVIYCEISSCFLTGSCDHANDFWNDYVTCQHRRNTNVKKHLLPVRLIQTEPQRKEIREEKQNSGRPGGRDALWTSAADPCNGHSRSSRSTSPRGPYARRCSTMSVNYDTLSIEKKPLDRPPLEELAKVLNKGLRSEFEEVKVEVVECPDLTQQPFTLAKKGINGSTKLVEIGGVPYLLPLVKRDKVYDLKKLATMIDADPAFIIGAGAGPHPYAGVNCEGIINLNIAKGVVDQQTRISKVDPANEAVPIQEILPNSETRLALLANLFVSEGAPGKVLKVHVKKRTGKKDFITSIRQVLVNEYKNKVVGLGGVFLLKEGKAKQHVMRDFSKTPINTDEELNNWLKFYNMSAPLVTVGTLINSDHGLDLRVQHFHGFSYHGEAGHYHIDVTPDTVEYLGSAKPNMGGTFLYFAYGSNLLTKRIHINNPSAVRVGIGKLMNYQLDFAKYSERWRGASATIVKSDKRHVWGAIWEIGLEHMEQEGVPDKIYHRFDVDVVLPEGGTRKCHVYQQCVIPGSTEVVEELADDRKPSAVYLNIIKAGGKESNLPEEYQKFLQRIPDNGYSGKCGPAGADISRYSGDVCWFKMKLLILLICTLFAWVKSQGNTLVLLDNQVIRETHSIFFKSLQERGYTLNFKIADDSSLVLSKYGEYLYENLIIFAPAVEEFGGSLNVDTITQFVDEGGNVLVAGNSGTGDVLRELASECGFEVDEEGAFVIDHLNYDVSDEGQHTKLVITPDNLIDAPVIVGSKKDAKPLLYQGTGILADPENPLVLPLLTADSTSYSYIPEQPIKEYPHAVGKDTVLIAGLQARNNARVVFSGSLSFFSDEFFTSPVEKAQGGLKAEMSGNRDVAFAVSQWVFKEHGQLRVRSVKHSKVGEEKPPSSYTIMDDVIYKIGIDILEDGEWKPFRADDVQLEFVRIDPFVRINLQRNSPSEYEVTFKIPDVYGVYQFKVDYDRVGYTRIYNTTQVSVRPLQHTQ</sequence>
<evidence type="ECO:0000313" key="6">
    <source>
        <dbReference type="EMBL" id="KAH0813296.1"/>
    </source>
</evidence>
<dbReference type="GO" id="GO:0005634">
    <property type="term" value="C:nucleus"/>
    <property type="evidence" value="ECO:0007669"/>
    <property type="project" value="InterPro"/>
</dbReference>
<evidence type="ECO:0000256" key="3">
    <source>
        <dbReference type="SAM" id="Phobius"/>
    </source>
</evidence>
<feature type="compositionally biased region" description="Basic and acidic residues" evidence="2">
    <location>
        <begin position="1086"/>
        <end position="1116"/>
    </location>
</feature>
<feature type="compositionally biased region" description="Basic and acidic residues" evidence="2">
    <location>
        <begin position="1917"/>
        <end position="1928"/>
    </location>
</feature>
<evidence type="ECO:0000259" key="5">
    <source>
        <dbReference type="PROSITE" id="PS51549"/>
    </source>
</evidence>
<feature type="compositionally biased region" description="Basic and acidic residues" evidence="2">
    <location>
        <begin position="1"/>
        <end position="16"/>
    </location>
</feature>
<dbReference type="Pfam" id="PF25489">
    <property type="entry name" value="At5g54830"/>
    <property type="match status" value="1"/>
</dbReference>
<dbReference type="InterPro" id="IPR052126">
    <property type="entry name" value="Spindle_Org/Thrombomodulin"/>
</dbReference>
<dbReference type="InterPro" id="IPR005018">
    <property type="entry name" value="DOMON_domain"/>
</dbReference>
<dbReference type="InterPro" id="IPR055459">
    <property type="entry name" value="OST48_MD"/>
</dbReference>
<dbReference type="CDD" id="cd09631">
    <property type="entry name" value="DOMON_DOH"/>
    <property type="match status" value="1"/>
</dbReference>
<dbReference type="SMART" id="SM00664">
    <property type="entry name" value="DoH"/>
    <property type="match status" value="1"/>
</dbReference>
<evidence type="ECO:0000256" key="1">
    <source>
        <dbReference type="ARBA" id="ARBA00022737"/>
    </source>
</evidence>
<feature type="region of interest" description="Disordered" evidence="2">
    <location>
        <begin position="1917"/>
        <end position="1965"/>
    </location>
</feature>
<dbReference type="InterPro" id="IPR019545">
    <property type="entry name" value="DM13_domain"/>
</dbReference>
<dbReference type="SUPFAM" id="SSF117856">
    <property type="entry name" value="AF0104/ALDC/Ptd012-like"/>
    <property type="match status" value="1"/>
</dbReference>
<dbReference type="InterPro" id="IPR055457">
    <property type="entry name" value="OST48_N"/>
</dbReference>
<feature type="compositionally biased region" description="Polar residues" evidence="2">
    <location>
        <begin position="1063"/>
        <end position="1082"/>
    </location>
</feature>
<evidence type="ECO:0000313" key="7">
    <source>
        <dbReference type="Proteomes" id="UP000719412"/>
    </source>
</evidence>
<evidence type="ECO:0000256" key="2">
    <source>
        <dbReference type="SAM" id="MobiDB-lite"/>
    </source>
</evidence>
<dbReference type="CDD" id="cd06661">
    <property type="entry name" value="GGCT_like"/>
    <property type="match status" value="1"/>
</dbReference>
<keyword evidence="3" id="KW-0812">Transmembrane</keyword>
<keyword evidence="7" id="KW-1185">Reference proteome</keyword>
<dbReference type="PANTHER" id="PTHR24036">
    <property type="entry name" value="SKELETOR-RELATED"/>
    <property type="match status" value="1"/>
</dbReference>
<dbReference type="Pfam" id="PF23358">
    <property type="entry name" value="OST48_MD"/>
    <property type="match status" value="1"/>
</dbReference>
<dbReference type="Pfam" id="PF03345">
    <property type="entry name" value="OST48_N"/>
    <property type="match status" value="1"/>
</dbReference>
<feature type="domain" description="DOMON" evidence="4">
    <location>
        <begin position="889"/>
        <end position="1026"/>
    </location>
</feature>
<dbReference type="PANTHER" id="PTHR24036:SF13">
    <property type="entry name" value="PROTEIN SKELETOR, ISOFORMS D_E"/>
    <property type="match status" value="1"/>
</dbReference>
<reference evidence="6" key="1">
    <citation type="journal article" date="2020" name="J Insects Food Feed">
        <title>The yellow mealworm (Tenebrio molitor) genome: a resource for the emerging insects as food and feed industry.</title>
        <authorList>
            <person name="Eriksson T."/>
            <person name="Andere A."/>
            <person name="Kelstrup H."/>
            <person name="Emery V."/>
            <person name="Picard C."/>
        </authorList>
    </citation>
    <scope>NUCLEOTIDE SEQUENCE</scope>
    <source>
        <strain evidence="6">Stoneville</strain>
        <tissue evidence="6">Whole head</tissue>
    </source>
</reference>
<dbReference type="UniPathway" id="UPA00378"/>
<dbReference type="PROSITE" id="PS50836">
    <property type="entry name" value="DOMON"/>
    <property type="match status" value="1"/>
</dbReference>
<keyword evidence="1" id="KW-0677">Repeat</keyword>
<name>A0A8J6HFP8_TENMO</name>
<feature type="region of interest" description="Disordered" evidence="2">
    <location>
        <begin position="1738"/>
        <end position="1763"/>
    </location>
</feature>
<keyword evidence="3" id="KW-1133">Transmembrane helix</keyword>
<dbReference type="InterPro" id="IPR013024">
    <property type="entry name" value="GGCT-like"/>
</dbReference>
<dbReference type="SMART" id="SM01168">
    <property type="entry name" value="DUF1907"/>
    <property type="match status" value="1"/>
</dbReference>
<feature type="transmembrane region" description="Helical" evidence="3">
    <location>
        <begin position="35"/>
        <end position="57"/>
    </location>
</feature>
<dbReference type="InterPro" id="IPR045266">
    <property type="entry name" value="DOH_DOMON"/>
</dbReference>
<accession>A0A8J6HFP8</accession>
<feature type="domain" description="DM13" evidence="5">
    <location>
        <begin position="388"/>
        <end position="496"/>
    </location>
</feature>
<dbReference type="SUPFAM" id="SSF110857">
    <property type="entry name" value="Gamma-glutamyl cyclotransferase-like"/>
    <property type="match status" value="1"/>
</dbReference>
<feature type="compositionally biased region" description="Low complexity" evidence="2">
    <location>
        <begin position="1460"/>
        <end position="1473"/>
    </location>
</feature>
<dbReference type="Pfam" id="PF13772">
    <property type="entry name" value="AIG2_2"/>
    <property type="match status" value="1"/>
</dbReference>
<dbReference type="Pfam" id="PF08925">
    <property type="entry name" value="DUF1907"/>
    <property type="match status" value="1"/>
</dbReference>
<proteinExistence type="predicted"/>
<dbReference type="Pfam" id="PF10517">
    <property type="entry name" value="DM13"/>
    <property type="match status" value="2"/>
</dbReference>
<dbReference type="InterPro" id="IPR036568">
    <property type="entry name" value="GGCT-like_sf"/>
</dbReference>
<protein>
    <recommendedName>
        <fullName evidence="8">Protein Skeletor</fullName>
    </recommendedName>
</protein>
<dbReference type="Proteomes" id="UP000719412">
    <property type="component" value="Unassembled WGS sequence"/>
</dbReference>
<dbReference type="Gene3D" id="3.10.490.10">
    <property type="entry name" value="Gamma-glutamyl cyclotransferase-like"/>
    <property type="match status" value="1"/>
</dbReference>
<dbReference type="InterPro" id="IPR015021">
    <property type="entry name" value="C11orf54_DUF1907"/>
</dbReference>
<dbReference type="EMBL" id="JABDTM020025416">
    <property type="protein sequence ID" value="KAH0813296.1"/>
    <property type="molecule type" value="Genomic_DNA"/>
</dbReference>
<keyword evidence="3" id="KW-0472">Membrane</keyword>
<evidence type="ECO:0008006" key="8">
    <source>
        <dbReference type="Google" id="ProtNLM"/>
    </source>
</evidence>
<dbReference type="CDD" id="cd17298">
    <property type="entry name" value="DUF1907"/>
    <property type="match status" value="1"/>
</dbReference>
<gene>
    <name evidence="6" type="ORF">GEV33_009495</name>
</gene>
<dbReference type="InterPro" id="IPR057443">
    <property type="entry name" value="At5g54830-like"/>
</dbReference>
<feature type="region of interest" description="Disordered" evidence="2">
    <location>
        <begin position="1444"/>
        <end position="1475"/>
    </location>
</feature>
<dbReference type="SMART" id="SM00686">
    <property type="entry name" value="DM13"/>
    <property type="match status" value="2"/>
</dbReference>
<comment type="caution">
    <text evidence="6">The sequence shown here is derived from an EMBL/GenBank/DDBJ whole genome shotgun (WGS) entry which is preliminary data.</text>
</comment>
<feature type="domain" description="DM13" evidence="5">
    <location>
        <begin position="152"/>
        <end position="259"/>
    </location>
</feature>
<dbReference type="PROSITE" id="PS51549">
    <property type="entry name" value="DM13"/>
    <property type="match status" value="2"/>
</dbReference>